<organism evidence="1">
    <name type="scientific">Populus davidiana</name>
    <dbReference type="NCBI Taxonomy" id="266767"/>
    <lineage>
        <taxon>Eukaryota</taxon>
        <taxon>Viridiplantae</taxon>
        <taxon>Streptophyta</taxon>
        <taxon>Embryophyta</taxon>
        <taxon>Tracheophyta</taxon>
        <taxon>Spermatophyta</taxon>
        <taxon>Magnoliopsida</taxon>
        <taxon>eudicotyledons</taxon>
        <taxon>Gunneridae</taxon>
        <taxon>Pentapetalae</taxon>
        <taxon>rosids</taxon>
        <taxon>fabids</taxon>
        <taxon>Malpighiales</taxon>
        <taxon>Salicaceae</taxon>
        <taxon>Saliceae</taxon>
        <taxon>Populus</taxon>
    </lineage>
</organism>
<protein>
    <submittedName>
        <fullName evidence="1">Uncharacterized protein</fullName>
    </submittedName>
</protein>
<name>A0A6M2F8F1_9ROSI</name>
<proteinExistence type="predicted"/>
<reference evidence="1" key="1">
    <citation type="submission" date="2020-03" db="EMBL/GenBank/DDBJ databases">
        <authorList>
            <person name="Zhang R."/>
        </authorList>
    </citation>
    <scope>NUCLEOTIDE SEQUENCE</scope>
</reference>
<evidence type="ECO:0000313" key="1">
    <source>
        <dbReference type="EMBL" id="NUU93773.1"/>
    </source>
</evidence>
<dbReference type="EMBL" id="GILB01013440">
    <property type="protein sequence ID" value="NUU93773.1"/>
    <property type="molecule type" value="Transcribed_RNA"/>
</dbReference>
<sequence length="100" mass="11573">MSLHLKNCHKQEGNMPELDQIWTIAQKKEESPYITVVKIETILMTLDVSFAAKLSTVIVDYLISFPNIIASSSICMHVYPYYRLHKNYHLRCLNNAIFAL</sequence>
<dbReference type="AlphaFoldDB" id="A0A6M2F8F1"/>
<accession>A0A6M2F8F1</accession>